<dbReference type="PANTHER" id="PTHR34847:SF1">
    <property type="entry name" value="NODULATION PROTEIN U"/>
    <property type="match status" value="1"/>
</dbReference>
<sequence length="459" mass="51934">MQADLKQMLDLISLGLNYLNLDIKDITEVYLAKWNNLFFTERQIEINGKIFEPIMTSHHLNHIGCGFPSNFDKSLIVCADGGSEDVVSAIYIKEGNKVNLLENLSNSVLNGRFYGTITQLVIDPSFSKAHMEYPGKTMGLAAFGKWSSELYELILSNLSLLNQLYYNGCDTLRKIFSISEDYTNYAFDWRRINLAYTAQKFWEDEWIRKLSEYSYLSENIILTGGCALNVSLNSKILTSGLFRQLYVPPVCNDSGQSLGALLYHHPNLKCNYPYLGRGFGELEEAPGQLVDDLLNHKIVCWYQGCSEIGARALGHRSILGLPDSVSMRRKINEQVKKREFYRPVAPIVTESDVKKFFDFDHCSPYMVIAPKVKDTLWKVAPAIVHVDNTSRLQTLAKEVNSPLYNVLKTIGEVTGTPILMNTSFNSVGEPIVDTPEDAKHAFNKLNADVLYINGKRYEK</sequence>
<dbReference type="Proteomes" id="UP000010471">
    <property type="component" value="Plasmid pMIC7113.01"/>
</dbReference>
<accession>K9WR68</accession>
<dbReference type="InterPro" id="IPR031730">
    <property type="entry name" value="Carbam_trans_C"/>
</dbReference>
<gene>
    <name evidence="4" type="ORF">Mic7113_6467</name>
</gene>
<dbReference type="Pfam" id="PF16861">
    <property type="entry name" value="Carbam_trans_C"/>
    <property type="match status" value="1"/>
</dbReference>
<dbReference type="AlphaFoldDB" id="K9WR68"/>
<dbReference type="EMBL" id="CP003631">
    <property type="protein sequence ID" value="AFZ22047.1"/>
    <property type="molecule type" value="Genomic_DNA"/>
</dbReference>
<evidence type="ECO:0000313" key="5">
    <source>
        <dbReference type="Proteomes" id="UP000010471"/>
    </source>
</evidence>
<dbReference type="InterPro" id="IPR038152">
    <property type="entry name" value="Carbam_trans_C_sf"/>
</dbReference>
<dbReference type="GO" id="GO:0016740">
    <property type="term" value="F:transferase activity"/>
    <property type="evidence" value="ECO:0007669"/>
    <property type="project" value="UniProtKB-KW"/>
</dbReference>
<dbReference type="InterPro" id="IPR051338">
    <property type="entry name" value="NodU/CmcH_Carbamoyltrnsfr"/>
</dbReference>
<dbReference type="Gene3D" id="3.90.870.20">
    <property type="entry name" value="Carbamoyltransferase, C-terminal domain"/>
    <property type="match status" value="1"/>
</dbReference>
<keyword evidence="4" id="KW-0614">Plasmid</keyword>
<keyword evidence="5" id="KW-1185">Reference proteome</keyword>
<keyword evidence="4" id="KW-0808">Transferase</keyword>
<name>K9WR68_9CYAN</name>
<evidence type="ECO:0000313" key="4">
    <source>
        <dbReference type="EMBL" id="AFZ22047.1"/>
    </source>
</evidence>
<protein>
    <submittedName>
        <fullName evidence="4">Putative carbamoyl transferase, NodU family</fullName>
    </submittedName>
</protein>
<feature type="domain" description="Carbamoyltransferase" evidence="2">
    <location>
        <begin position="53"/>
        <end position="260"/>
    </location>
</feature>
<evidence type="ECO:0000259" key="3">
    <source>
        <dbReference type="Pfam" id="PF16861"/>
    </source>
</evidence>
<reference evidence="4 5" key="1">
    <citation type="submission" date="2012-06" db="EMBL/GenBank/DDBJ databases">
        <title>Finished plasmid 1 of genome of Microcoleus sp. PCC 7113.</title>
        <authorList>
            <consortium name="US DOE Joint Genome Institute"/>
            <person name="Gugger M."/>
            <person name="Coursin T."/>
            <person name="Rippka R."/>
            <person name="Tandeau De Marsac N."/>
            <person name="Huntemann M."/>
            <person name="Wei C.-L."/>
            <person name="Han J."/>
            <person name="Detter J.C."/>
            <person name="Han C."/>
            <person name="Tapia R."/>
            <person name="Chen A."/>
            <person name="Kyrpides N."/>
            <person name="Mavromatis K."/>
            <person name="Markowitz V."/>
            <person name="Szeto E."/>
            <person name="Ivanova N."/>
            <person name="Pagani I."/>
            <person name="Pati A."/>
            <person name="Goodwin L."/>
            <person name="Nordberg H.P."/>
            <person name="Cantor M.N."/>
            <person name="Hua S.X."/>
            <person name="Woyke T."/>
            <person name="Kerfeld C.A."/>
        </authorList>
    </citation>
    <scope>NUCLEOTIDE SEQUENCE [LARGE SCALE GENOMIC DNA]</scope>
    <source>
        <strain evidence="4 5">PCC 7113</strain>
        <plasmid evidence="4 5">pMIC7113.01</plasmid>
    </source>
</reference>
<feature type="domain" description="Carbamoyltransferase C-terminal" evidence="3">
    <location>
        <begin position="291"/>
        <end position="456"/>
    </location>
</feature>
<proteinExistence type="inferred from homology"/>
<dbReference type="KEGG" id="mic:Mic7113_6467"/>
<evidence type="ECO:0000259" key="2">
    <source>
        <dbReference type="Pfam" id="PF02543"/>
    </source>
</evidence>
<dbReference type="HOGENOM" id="CLU_014411_2_0_3"/>
<evidence type="ECO:0000256" key="1">
    <source>
        <dbReference type="ARBA" id="ARBA00006129"/>
    </source>
</evidence>
<dbReference type="InterPro" id="IPR003696">
    <property type="entry name" value="Carbtransf_dom"/>
</dbReference>
<dbReference type="Gene3D" id="3.30.420.40">
    <property type="match status" value="1"/>
</dbReference>
<comment type="similarity">
    <text evidence="1">Belongs to the NodU/CmcH family.</text>
</comment>
<dbReference type="Pfam" id="PF02543">
    <property type="entry name" value="Carbam_trans_N"/>
    <property type="match status" value="1"/>
</dbReference>
<organism evidence="4 5">
    <name type="scientific">Allocoleopsis franciscana PCC 7113</name>
    <dbReference type="NCBI Taxonomy" id="1173027"/>
    <lineage>
        <taxon>Bacteria</taxon>
        <taxon>Bacillati</taxon>
        <taxon>Cyanobacteriota</taxon>
        <taxon>Cyanophyceae</taxon>
        <taxon>Coleofasciculales</taxon>
        <taxon>Coleofasciculaceae</taxon>
        <taxon>Allocoleopsis</taxon>
        <taxon>Allocoleopsis franciscana</taxon>
    </lineage>
</organism>
<geneLocation type="plasmid" evidence="4 5">
    <name>pMIC7113.01</name>
</geneLocation>
<dbReference type="PANTHER" id="PTHR34847">
    <property type="entry name" value="NODULATION PROTEIN U"/>
    <property type="match status" value="1"/>
</dbReference>
<dbReference type="CDD" id="cd24033">
    <property type="entry name" value="ASKHA_NBD_NodU_CmcH-like_N"/>
    <property type="match status" value="1"/>
</dbReference>